<organism evidence="10 11">
    <name type="scientific">Microvirga thermotolerans</name>
    <dbReference type="NCBI Taxonomy" id="2651334"/>
    <lineage>
        <taxon>Bacteria</taxon>
        <taxon>Pseudomonadati</taxon>
        <taxon>Pseudomonadota</taxon>
        <taxon>Alphaproteobacteria</taxon>
        <taxon>Hyphomicrobiales</taxon>
        <taxon>Methylobacteriaceae</taxon>
        <taxon>Microvirga</taxon>
    </lineage>
</organism>
<dbReference type="CDD" id="cd00165">
    <property type="entry name" value="S4"/>
    <property type="match status" value="1"/>
</dbReference>
<evidence type="ECO:0000313" key="11">
    <source>
        <dbReference type="Proteomes" id="UP000325614"/>
    </source>
</evidence>
<dbReference type="SUPFAM" id="SSF55120">
    <property type="entry name" value="Pseudouridine synthase"/>
    <property type="match status" value="1"/>
</dbReference>
<evidence type="ECO:0000256" key="5">
    <source>
        <dbReference type="ARBA" id="ARBA00036749"/>
    </source>
</evidence>
<dbReference type="Gene3D" id="3.30.70.1560">
    <property type="entry name" value="Alpha-L RNA-binding motif"/>
    <property type="match status" value="1"/>
</dbReference>
<dbReference type="AlphaFoldDB" id="A0A5P9JSZ6"/>
<evidence type="ECO:0000259" key="9">
    <source>
        <dbReference type="SMART" id="SM00363"/>
    </source>
</evidence>
<dbReference type="Pfam" id="PF01479">
    <property type="entry name" value="S4"/>
    <property type="match status" value="1"/>
</dbReference>
<protein>
    <recommendedName>
        <fullName evidence="8">Pseudouridine synthase</fullName>
        <ecNumber evidence="8">5.4.99.-</ecNumber>
    </recommendedName>
</protein>
<dbReference type="SUPFAM" id="SSF55174">
    <property type="entry name" value="Alpha-L RNA-binding motif"/>
    <property type="match status" value="1"/>
</dbReference>
<evidence type="ECO:0000256" key="4">
    <source>
        <dbReference type="ARBA" id="ARBA00023235"/>
    </source>
</evidence>
<dbReference type="NCBIfam" id="TIGR00093">
    <property type="entry name" value="pseudouridine synthase"/>
    <property type="match status" value="1"/>
</dbReference>
<feature type="domain" description="RNA-binding S4" evidence="9">
    <location>
        <begin position="7"/>
        <end position="62"/>
    </location>
</feature>
<evidence type="ECO:0000256" key="7">
    <source>
        <dbReference type="PROSITE-ProRule" id="PRU00182"/>
    </source>
</evidence>
<accession>A0A5P9JSZ6</accession>
<keyword evidence="4 8" id="KW-0413">Isomerase</keyword>
<dbReference type="InterPro" id="IPR018496">
    <property type="entry name" value="PsdUridine_synth_RsuA/RluB_CS"/>
</dbReference>
<dbReference type="RefSeq" id="WP_152585402.1">
    <property type="nucleotide sequence ID" value="NZ_CP045423.1"/>
</dbReference>
<dbReference type="EC" id="5.4.99.-" evidence="8"/>
<sequence>MSKVATLRLDRLLANLGYGSRREVQQLVDAGAVTLDGDEVDDPGMRVALSRDLPERMQVDGEPLDPPPGLVLMMNKPLGVTCSHKEAGPLVYGLLPPRWRRRDPALSTVGRLDKDTSGLLLMTDDGALLHRIISPRNHVPKRYRVALDRPLRGDEAETFASGALMLDGEDKPLLPATLEVLSPTSALVTVTEGRYHQVRRMFAAVGNHVVALHRDLVGELSLPEDLAPGEYRILNEADIARILPPP</sequence>
<dbReference type="KEGG" id="mico:GDR74_05715"/>
<dbReference type="PROSITE" id="PS50889">
    <property type="entry name" value="S4"/>
    <property type="match status" value="1"/>
</dbReference>
<keyword evidence="3 7" id="KW-0694">RNA-binding</keyword>
<proteinExistence type="inferred from homology"/>
<dbReference type="InterPro" id="IPR020103">
    <property type="entry name" value="PsdUridine_synth_cat_dom_sf"/>
</dbReference>
<dbReference type="PANTHER" id="PTHR47683">
    <property type="entry name" value="PSEUDOURIDINE SYNTHASE FAMILY PROTEIN-RELATED"/>
    <property type="match status" value="1"/>
</dbReference>
<dbReference type="Gene3D" id="3.30.70.580">
    <property type="entry name" value="Pseudouridine synthase I, catalytic domain, N-terminal subdomain"/>
    <property type="match status" value="1"/>
</dbReference>
<dbReference type="PANTHER" id="PTHR47683:SF4">
    <property type="entry name" value="PSEUDOURIDINE SYNTHASE"/>
    <property type="match status" value="1"/>
</dbReference>
<evidence type="ECO:0000256" key="6">
    <source>
        <dbReference type="ARBA" id="ARBA00037590"/>
    </source>
</evidence>
<dbReference type="Gene3D" id="3.10.290.10">
    <property type="entry name" value="RNA-binding S4 domain"/>
    <property type="match status" value="1"/>
</dbReference>
<name>A0A5P9JSZ6_9HYPH</name>
<dbReference type="SMART" id="SM00363">
    <property type="entry name" value="S4"/>
    <property type="match status" value="1"/>
</dbReference>
<dbReference type="GO" id="GO:0003723">
    <property type="term" value="F:RNA binding"/>
    <property type="evidence" value="ECO:0007669"/>
    <property type="project" value="UniProtKB-KW"/>
</dbReference>
<dbReference type="InterPro" id="IPR020094">
    <property type="entry name" value="TruA/RsuA/RluB/E/F_N"/>
</dbReference>
<dbReference type="Pfam" id="PF00849">
    <property type="entry name" value="PseudoU_synth_2"/>
    <property type="match status" value="1"/>
</dbReference>
<comment type="similarity">
    <text evidence="2 8">Belongs to the pseudouridine synthase RsuA family.</text>
</comment>
<dbReference type="InterPro" id="IPR006145">
    <property type="entry name" value="PsdUridine_synth_RsuA/RluA"/>
</dbReference>
<keyword evidence="11" id="KW-1185">Reference proteome</keyword>
<dbReference type="PROSITE" id="PS01149">
    <property type="entry name" value="PSI_RSU"/>
    <property type="match status" value="1"/>
</dbReference>
<gene>
    <name evidence="10" type="ORF">GDR74_05715</name>
</gene>
<comment type="function">
    <text evidence="6">Responsible for synthesis of pseudouridine from uracil-516 in 16S ribosomal RNA.</text>
</comment>
<reference evidence="10 11" key="1">
    <citation type="submission" date="2019-10" db="EMBL/GenBank/DDBJ databases">
        <title>Isolation, Identification of Microvirga thermotolerans HR1, a novel thermophilic bacterium and Comparative Genomics of the genus Microvirga.</title>
        <authorList>
            <person name="Li J."/>
            <person name="Zhang W."/>
            <person name="Lin M."/>
            <person name="Wang J."/>
        </authorList>
    </citation>
    <scope>NUCLEOTIDE SEQUENCE [LARGE SCALE GENOMIC DNA]</scope>
    <source>
        <strain evidence="10 11">HR1</strain>
    </source>
</reference>
<evidence type="ECO:0000256" key="1">
    <source>
        <dbReference type="ARBA" id="ARBA00000073"/>
    </source>
</evidence>
<evidence type="ECO:0000256" key="3">
    <source>
        <dbReference type="ARBA" id="ARBA00022884"/>
    </source>
</evidence>
<dbReference type="GO" id="GO:0000455">
    <property type="term" value="P:enzyme-directed rRNA pseudouridine synthesis"/>
    <property type="evidence" value="ECO:0007669"/>
    <property type="project" value="UniProtKB-ARBA"/>
</dbReference>
<evidence type="ECO:0000256" key="8">
    <source>
        <dbReference type="RuleBase" id="RU003887"/>
    </source>
</evidence>
<dbReference type="GO" id="GO:0160136">
    <property type="term" value="F:16S rRNA pseudouridine(516) synthase activity"/>
    <property type="evidence" value="ECO:0007669"/>
    <property type="project" value="UniProtKB-EC"/>
</dbReference>
<dbReference type="Proteomes" id="UP000325614">
    <property type="component" value="Chromosome"/>
</dbReference>
<dbReference type="InterPro" id="IPR000748">
    <property type="entry name" value="PsdUridine_synth_RsuA/RluB/E/F"/>
</dbReference>
<evidence type="ECO:0000256" key="2">
    <source>
        <dbReference type="ARBA" id="ARBA00008348"/>
    </source>
</evidence>
<dbReference type="EMBL" id="CP045423">
    <property type="protein sequence ID" value="QFU15757.1"/>
    <property type="molecule type" value="Genomic_DNA"/>
</dbReference>
<dbReference type="CDD" id="cd02553">
    <property type="entry name" value="PseudoU_synth_RsuA"/>
    <property type="match status" value="1"/>
</dbReference>
<evidence type="ECO:0000313" key="10">
    <source>
        <dbReference type="EMBL" id="QFU15757.1"/>
    </source>
</evidence>
<dbReference type="InterPro" id="IPR042092">
    <property type="entry name" value="PsdUridine_s_RsuA/RluB/E/F_cat"/>
</dbReference>
<comment type="catalytic activity">
    <reaction evidence="1">
        <text>a uridine in RNA = a pseudouridine in RNA</text>
        <dbReference type="Rhea" id="RHEA:48348"/>
        <dbReference type="Rhea" id="RHEA-COMP:12068"/>
        <dbReference type="Rhea" id="RHEA-COMP:12069"/>
        <dbReference type="ChEBI" id="CHEBI:65314"/>
        <dbReference type="ChEBI" id="CHEBI:65315"/>
    </reaction>
</comment>
<comment type="catalytic activity">
    <reaction evidence="5">
        <text>uridine(516) in 16S rRNA = pseudouridine(516) in 16S rRNA</text>
        <dbReference type="Rhea" id="RHEA:38867"/>
        <dbReference type="Rhea" id="RHEA-COMP:10089"/>
        <dbReference type="Rhea" id="RHEA-COMP:10090"/>
        <dbReference type="ChEBI" id="CHEBI:65314"/>
        <dbReference type="ChEBI" id="CHEBI:65315"/>
        <dbReference type="EC" id="5.4.99.19"/>
    </reaction>
</comment>
<dbReference type="InterPro" id="IPR050343">
    <property type="entry name" value="RsuA_PseudoU_synthase"/>
</dbReference>
<dbReference type="InterPro" id="IPR036986">
    <property type="entry name" value="S4_RNA-bd_sf"/>
</dbReference>
<dbReference type="InterPro" id="IPR002942">
    <property type="entry name" value="S4_RNA-bd"/>
</dbReference>